<organism evidence="1 2">
    <name type="scientific">Hyalomma asiaticum</name>
    <name type="common">Tick</name>
    <dbReference type="NCBI Taxonomy" id="266040"/>
    <lineage>
        <taxon>Eukaryota</taxon>
        <taxon>Metazoa</taxon>
        <taxon>Ecdysozoa</taxon>
        <taxon>Arthropoda</taxon>
        <taxon>Chelicerata</taxon>
        <taxon>Arachnida</taxon>
        <taxon>Acari</taxon>
        <taxon>Parasitiformes</taxon>
        <taxon>Ixodida</taxon>
        <taxon>Ixodoidea</taxon>
        <taxon>Ixodidae</taxon>
        <taxon>Hyalomminae</taxon>
        <taxon>Hyalomma</taxon>
    </lineage>
</organism>
<proteinExistence type="predicted"/>
<dbReference type="EMBL" id="CM023484">
    <property type="protein sequence ID" value="KAH6934172.1"/>
    <property type="molecule type" value="Genomic_DNA"/>
</dbReference>
<sequence>MQVLVVPGDVTVPADCENVVQMTVKHFGKIDILTQGNLPYSTTKVAMQHLIRCAALGECSARGATNAPGNIVPGFIRTLMAKPPGVDPDDFLKTSDPSVEPLINTIISVLRKVHDGVRISKPIPCRPESWTRTRVKHHAVVVLASLMADGYALKLQSFIDVLSRVVNVIVVPGDVTVEKDVENVVQKTVNHFGRIDILVNNAGISRPGTVEGTSVEDFKMVWDINFNGPLCMMKNAMPYLRQTKGNVVNISSISSMKSHNLIAPYSTSKAALNHLTQCAALENAPYGVRVNGICPCFIKTLISKPPHVSEEDHYKNFERLAAGTQAIKRVGSPEEVGRCVAFLASDDAAFITGISMPMDGGHLLLSPISGPNPSAEARAQNK</sequence>
<name>A0ACB7SG55_HYAAI</name>
<dbReference type="Proteomes" id="UP000821845">
    <property type="component" value="Chromosome 4"/>
</dbReference>
<evidence type="ECO:0000313" key="1">
    <source>
        <dbReference type="EMBL" id="KAH6934172.1"/>
    </source>
</evidence>
<comment type="caution">
    <text evidence="1">The sequence shown here is derived from an EMBL/GenBank/DDBJ whole genome shotgun (WGS) entry which is preliminary data.</text>
</comment>
<reference evidence="1" key="1">
    <citation type="submission" date="2020-05" db="EMBL/GenBank/DDBJ databases">
        <title>Large-scale comparative analyses of tick genomes elucidate their genetic diversity and vector capacities.</title>
        <authorList>
            <person name="Jia N."/>
            <person name="Wang J."/>
            <person name="Shi W."/>
            <person name="Du L."/>
            <person name="Sun Y."/>
            <person name="Zhan W."/>
            <person name="Jiang J."/>
            <person name="Wang Q."/>
            <person name="Zhang B."/>
            <person name="Ji P."/>
            <person name="Sakyi L.B."/>
            <person name="Cui X."/>
            <person name="Yuan T."/>
            <person name="Jiang B."/>
            <person name="Yang W."/>
            <person name="Lam T.T.-Y."/>
            <person name="Chang Q."/>
            <person name="Ding S."/>
            <person name="Wang X."/>
            <person name="Zhu J."/>
            <person name="Ruan X."/>
            <person name="Zhao L."/>
            <person name="Wei J."/>
            <person name="Que T."/>
            <person name="Du C."/>
            <person name="Cheng J."/>
            <person name="Dai P."/>
            <person name="Han X."/>
            <person name="Huang E."/>
            <person name="Gao Y."/>
            <person name="Liu J."/>
            <person name="Shao H."/>
            <person name="Ye R."/>
            <person name="Li L."/>
            <person name="Wei W."/>
            <person name="Wang X."/>
            <person name="Wang C."/>
            <person name="Yang T."/>
            <person name="Huo Q."/>
            <person name="Li W."/>
            <person name="Guo W."/>
            <person name="Chen H."/>
            <person name="Zhou L."/>
            <person name="Ni X."/>
            <person name="Tian J."/>
            <person name="Zhou Y."/>
            <person name="Sheng Y."/>
            <person name="Liu T."/>
            <person name="Pan Y."/>
            <person name="Xia L."/>
            <person name="Li J."/>
            <person name="Zhao F."/>
            <person name="Cao W."/>
        </authorList>
    </citation>
    <scope>NUCLEOTIDE SEQUENCE</scope>
    <source>
        <strain evidence="1">Hyas-2018</strain>
    </source>
</reference>
<accession>A0ACB7SG55</accession>
<keyword evidence="2" id="KW-1185">Reference proteome</keyword>
<evidence type="ECO:0000313" key="2">
    <source>
        <dbReference type="Proteomes" id="UP000821845"/>
    </source>
</evidence>
<gene>
    <name evidence="1" type="ORF">HPB50_021474</name>
</gene>
<protein>
    <submittedName>
        <fullName evidence="1">Uncharacterized protein</fullName>
    </submittedName>
</protein>